<dbReference type="OrthoDB" id="5244777at2"/>
<reference evidence="1 2" key="1">
    <citation type="submission" date="2019-01" db="EMBL/GenBank/DDBJ databases">
        <title>Egibacter rhizosphaerae EGI 80759T.</title>
        <authorList>
            <person name="Chen D.-D."/>
            <person name="Tian Y."/>
            <person name="Jiao J.-Y."/>
            <person name="Zhang X.-T."/>
            <person name="Zhang Y.-G."/>
            <person name="Zhang Y."/>
            <person name="Xiao M."/>
            <person name="Shu W.-S."/>
            <person name="Li W.-J."/>
        </authorList>
    </citation>
    <scope>NUCLEOTIDE SEQUENCE [LARGE SCALE GENOMIC DNA]</scope>
    <source>
        <strain evidence="1 2">EGI 80759</strain>
    </source>
</reference>
<keyword evidence="2" id="KW-1185">Reference proteome</keyword>
<protein>
    <recommendedName>
        <fullName evidence="3">4-oxalocrotonate tautomerase domain-containing protein</fullName>
    </recommendedName>
</protein>
<proteinExistence type="predicted"/>
<dbReference type="SUPFAM" id="SSF55331">
    <property type="entry name" value="Tautomerase/MIF"/>
    <property type="match status" value="1"/>
</dbReference>
<sequence>MANVKLHVAPDQTPEEEQRLVARVAQAVSEHTGDETVSFELVESENVQVNGTVADRMQAGDRWNA</sequence>
<dbReference type="EMBL" id="CP036402">
    <property type="protein sequence ID" value="QBI19025.1"/>
    <property type="molecule type" value="Genomic_DNA"/>
</dbReference>
<accession>A0A411YCX1</accession>
<gene>
    <name evidence="1" type="ORF">ER308_05340</name>
</gene>
<dbReference type="RefSeq" id="WP_131154022.1">
    <property type="nucleotide sequence ID" value="NZ_CP036402.1"/>
</dbReference>
<evidence type="ECO:0000313" key="1">
    <source>
        <dbReference type="EMBL" id="QBI19025.1"/>
    </source>
</evidence>
<evidence type="ECO:0000313" key="2">
    <source>
        <dbReference type="Proteomes" id="UP000291469"/>
    </source>
</evidence>
<evidence type="ECO:0008006" key="3">
    <source>
        <dbReference type="Google" id="ProtNLM"/>
    </source>
</evidence>
<dbReference type="KEGG" id="erz:ER308_05340"/>
<dbReference type="InterPro" id="IPR014347">
    <property type="entry name" value="Tautomerase/MIF_sf"/>
</dbReference>
<dbReference type="AlphaFoldDB" id="A0A411YCX1"/>
<dbReference type="Proteomes" id="UP000291469">
    <property type="component" value="Chromosome"/>
</dbReference>
<organism evidence="1 2">
    <name type="scientific">Egibacter rhizosphaerae</name>
    <dbReference type="NCBI Taxonomy" id="1670831"/>
    <lineage>
        <taxon>Bacteria</taxon>
        <taxon>Bacillati</taxon>
        <taxon>Actinomycetota</taxon>
        <taxon>Nitriliruptoria</taxon>
        <taxon>Egibacterales</taxon>
        <taxon>Egibacteraceae</taxon>
        <taxon>Egibacter</taxon>
    </lineage>
</organism>
<name>A0A411YCX1_9ACTN</name>